<name>A0A0A9A9G2_ARUDO</name>
<proteinExistence type="predicted"/>
<dbReference type="AlphaFoldDB" id="A0A0A9A9G2"/>
<protein>
    <submittedName>
        <fullName evidence="1">Uncharacterized protein</fullName>
    </submittedName>
</protein>
<dbReference type="EMBL" id="GBRH01254213">
    <property type="protein sequence ID" value="JAD43682.1"/>
    <property type="molecule type" value="Transcribed_RNA"/>
</dbReference>
<organism evidence="1">
    <name type="scientific">Arundo donax</name>
    <name type="common">Giant reed</name>
    <name type="synonym">Donax arundinaceus</name>
    <dbReference type="NCBI Taxonomy" id="35708"/>
    <lineage>
        <taxon>Eukaryota</taxon>
        <taxon>Viridiplantae</taxon>
        <taxon>Streptophyta</taxon>
        <taxon>Embryophyta</taxon>
        <taxon>Tracheophyta</taxon>
        <taxon>Spermatophyta</taxon>
        <taxon>Magnoliopsida</taxon>
        <taxon>Liliopsida</taxon>
        <taxon>Poales</taxon>
        <taxon>Poaceae</taxon>
        <taxon>PACMAD clade</taxon>
        <taxon>Arundinoideae</taxon>
        <taxon>Arundineae</taxon>
        <taxon>Arundo</taxon>
    </lineage>
</organism>
<evidence type="ECO:0000313" key="1">
    <source>
        <dbReference type="EMBL" id="JAD43682.1"/>
    </source>
</evidence>
<sequence>MSCSPKCWLWFLIIGPVNPVPCGFT</sequence>
<reference evidence="1" key="2">
    <citation type="journal article" date="2015" name="Data Brief">
        <title>Shoot transcriptome of the giant reed, Arundo donax.</title>
        <authorList>
            <person name="Barrero R.A."/>
            <person name="Guerrero F.D."/>
            <person name="Moolhuijzen P."/>
            <person name="Goolsby J.A."/>
            <person name="Tidwell J."/>
            <person name="Bellgard S.E."/>
            <person name="Bellgard M.I."/>
        </authorList>
    </citation>
    <scope>NUCLEOTIDE SEQUENCE</scope>
    <source>
        <tissue evidence="1">Shoot tissue taken approximately 20 cm above the soil surface</tissue>
    </source>
</reference>
<accession>A0A0A9A9G2</accession>
<reference evidence="1" key="1">
    <citation type="submission" date="2014-09" db="EMBL/GenBank/DDBJ databases">
        <authorList>
            <person name="Magalhaes I.L.F."/>
            <person name="Oliveira U."/>
            <person name="Santos F.R."/>
            <person name="Vidigal T.H.D.A."/>
            <person name="Brescovit A.D."/>
            <person name="Santos A.J."/>
        </authorList>
    </citation>
    <scope>NUCLEOTIDE SEQUENCE</scope>
    <source>
        <tissue evidence="1">Shoot tissue taken approximately 20 cm above the soil surface</tissue>
    </source>
</reference>